<keyword evidence="12 19" id="KW-1133">Transmembrane helix</keyword>
<keyword evidence="10 19" id="KW-0812">Transmembrane</keyword>
<evidence type="ECO:0000256" key="13">
    <source>
        <dbReference type="ARBA" id="ARBA00023136"/>
    </source>
</evidence>
<comment type="similarity">
    <text evidence="4 19">Belongs to the CobS family.</text>
</comment>
<evidence type="ECO:0000256" key="18">
    <source>
        <dbReference type="ARBA" id="ARBA00049504"/>
    </source>
</evidence>
<sequence length="271" mass="29729">MIKNLIILAIIAIMVLGAIGKEKIFFNNFLLLFQFITRIPVNISLACEKENFKKATLYFPVVGAILGAIEYLIFYITSIWLPLPMVAIITVIVGIFITGGLHMDGLGDTCDGFFSFRSRERIIEIMKDSRVGSFGVLAMIIDIAVKALGIYYIGTKSIGYMIIVVPMISRLFTVFIALIGKSAKKEGTGNFYIGNTNGVYFTGALMLTLLIGSLFFSIKYIIILLLGGLIVTLIFNLFCNSKIGGHSGDTLGANNEIVELALFILISSMIF</sequence>
<name>A0A927ZIY6_9CLOT</name>
<keyword evidence="13 19" id="KW-0472">Membrane</keyword>
<evidence type="ECO:0000256" key="7">
    <source>
        <dbReference type="ARBA" id="ARBA00022475"/>
    </source>
</evidence>
<organism evidence="20 21">
    <name type="scientific">Clostridium sulfidigenes</name>
    <dbReference type="NCBI Taxonomy" id="318464"/>
    <lineage>
        <taxon>Bacteria</taxon>
        <taxon>Bacillati</taxon>
        <taxon>Bacillota</taxon>
        <taxon>Clostridia</taxon>
        <taxon>Eubacteriales</taxon>
        <taxon>Clostridiaceae</taxon>
        <taxon>Clostridium</taxon>
    </lineage>
</organism>
<evidence type="ECO:0000256" key="15">
    <source>
        <dbReference type="ARBA" id="ARBA00032605"/>
    </source>
</evidence>
<evidence type="ECO:0000256" key="4">
    <source>
        <dbReference type="ARBA" id="ARBA00010561"/>
    </source>
</evidence>
<evidence type="ECO:0000256" key="2">
    <source>
        <dbReference type="ARBA" id="ARBA00004651"/>
    </source>
</evidence>
<dbReference type="GO" id="GO:0009236">
    <property type="term" value="P:cobalamin biosynthetic process"/>
    <property type="evidence" value="ECO:0007669"/>
    <property type="project" value="UniProtKB-UniRule"/>
</dbReference>
<evidence type="ECO:0000256" key="19">
    <source>
        <dbReference type="HAMAP-Rule" id="MF_00719"/>
    </source>
</evidence>
<reference evidence="20" key="1">
    <citation type="submission" date="2019-04" db="EMBL/GenBank/DDBJ databases">
        <title>Evolution of Biomass-Degrading Anaerobic Consortia Revealed by Metagenomics.</title>
        <authorList>
            <person name="Peng X."/>
        </authorList>
    </citation>
    <scope>NUCLEOTIDE SEQUENCE</scope>
    <source>
        <strain evidence="20">SIG254</strain>
    </source>
</reference>
<evidence type="ECO:0000256" key="3">
    <source>
        <dbReference type="ARBA" id="ARBA00004663"/>
    </source>
</evidence>
<evidence type="ECO:0000256" key="9">
    <source>
        <dbReference type="ARBA" id="ARBA00022679"/>
    </source>
</evidence>
<dbReference type="Pfam" id="PF02654">
    <property type="entry name" value="CobS"/>
    <property type="match status" value="1"/>
</dbReference>
<dbReference type="PANTHER" id="PTHR34148:SF1">
    <property type="entry name" value="ADENOSYLCOBINAMIDE-GDP RIBAZOLETRANSFERASE"/>
    <property type="match status" value="1"/>
</dbReference>
<dbReference type="Proteomes" id="UP000768462">
    <property type="component" value="Unassembled WGS sequence"/>
</dbReference>
<evidence type="ECO:0000256" key="6">
    <source>
        <dbReference type="ARBA" id="ARBA00015850"/>
    </source>
</evidence>
<comment type="subcellular location">
    <subcellularLocation>
        <location evidence="2 19">Cell membrane</location>
        <topology evidence="2 19">Multi-pass membrane protein</topology>
    </subcellularLocation>
</comment>
<gene>
    <name evidence="19" type="primary">cobS</name>
    <name evidence="20" type="ORF">E7215_00290</name>
</gene>
<feature type="transmembrane region" description="Helical" evidence="19">
    <location>
        <begin position="30"/>
        <end position="48"/>
    </location>
</feature>
<protein>
    <recommendedName>
        <fullName evidence="6 19">Adenosylcobinamide-GDP ribazoletransferase</fullName>
        <ecNumber evidence="5 19">2.7.8.26</ecNumber>
    </recommendedName>
    <alternativeName>
        <fullName evidence="16 19">Cobalamin synthase</fullName>
    </alternativeName>
    <alternativeName>
        <fullName evidence="15 19">Cobalamin-5'-phosphate synthase</fullName>
    </alternativeName>
</protein>
<evidence type="ECO:0000256" key="8">
    <source>
        <dbReference type="ARBA" id="ARBA00022573"/>
    </source>
</evidence>
<evidence type="ECO:0000256" key="1">
    <source>
        <dbReference type="ARBA" id="ARBA00001946"/>
    </source>
</evidence>
<comment type="catalytic activity">
    <reaction evidence="17 19">
        <text>alpha-ribazole + adenosylcob(III)inamide-GDP = adenosylcob(III)alamin + GMP + H(+)</text>
        <dbReference type="Rhea" id="RHEA:16049"/>
        <dbReference type="ChEBI" id="CHEBI:10329"/>
        <dbReference type="ChEBI" id="CHEBI:15378"/>
        <dbReference type="ChEBI" id="CHEBI:18408"/>
        <dbReference type="ChEBI" id="CHEBI:58115"/>
        <dbReference type="ChEBI" id="CHEBI:60487"/>
        <dbReference type="EC" id="2.7.8.26"/>
    </reaction>
</comment>
<dbReference type="PANTHER" id="PTHR34148">
    <property type="entry name" value="ADENOSYLCOBINAMIDE-GDP RIBAZOLETRANSFERASE"/>
    <property type="match status" value="1"/>
</dbReference>
<dbReference type="EC" id="2.7.8.26" evidence="5 19"/>
<dbReference type="NCBIfam" id="TIGR00317">
    <property type="entry name" value="cobS"/>
    <property type="match status" value="1"/>
</dbReference>
<keyword evidence="11 19" id="KW-0460">Magnesium</keyword>
<feature type="transmembrane region" description="Helical" evidence="19">
    <location>
        <begin position="158"/>
        <end position="179"/>
    </location>
</feature>
<dbReference type="HAMAP" id="MF_00719">
    <property type="entry name" value="CobS"/>
    <property type="match status" value="1"/>
</dbReference>
<evidence type="ECO:0000256" key="5">
    <source>
        <dbReference type="ARBA" id="ARBA00013200"/>
    </source>
</evidence>
<evidence type="ECO:0000256" key="16">
    <source>
        <dbReference type="ARBA" id="ARBA00032853"/>
    </source>
</evidence>
<evidence type="ECO:0000256" key="10">
    <source>
        <dbReference type="ARBA" id="ARBA00022692"/>
    </source>
</evidence>
<proteinExistence type="inferred from homology"/>
<evidence type="ECO:0000256" key="14">
    <source>
        <dbReference type="ARBA" id="ARBA00025228"/>
    </source>
</evidence>
<feature type="transmembrane region" description="Helical" evidence="19">
    <location>
        <begin position="131"/>
        <end position="152"/>
    </location>
</feature>
<comment type="catalytic activity">
    <reaction evidence="18 19">
        <text>alpha-ribazole 5'-phosphate + adenosylcob(III)inamide-GDP = adenosylcob(III)alamin 5'-phosphate + GMP + H(+)</text>
        <dbReference type="Rhea" id="RHEA:23560"/>
        <dbReference type="ChEBI" id="CHEBI:15378"/>
        <dbReference type="ChEBI" id="CHEBI:57918"/>
        <dbReference type="ChEBI" id="CHEBI:58115"/>
        <dbReference type="ChEBI" id="CHEBI:60487"/>
        <dbReference type="ChEBI" id="CHEBI:60493"/>
        <dbReference type="EC" id="2.7.8.26"/>
    </reaction>
</comment>
<dbReference type="GO" id="GO:0008818">
    <property type="term" value="F:cobalamin 5'-phosphate synthase activity"/>
    <property type="evidence" value="ECO:0007669"/>
    <property type="project" value="UniProtKB-UniRule"/>
</dbReference>
<comment type="pathway">
    <text evidence="3 19">Cofactor biosynthesis; adenosylcobalamin biosynthesis; adenosylcobalamin from cob(II)yrinate a,c-diamide: step 7/7.</text>
</comment>
<feature type="transmembrane region" description="Helical" evidence="19">
    <location>
        <begin position="55"/>
        <end position="73"/>
    </location>
</feature>
<keyword evidence="9 19" id="KW-0808">Transferase</keyword>
<feature type="transmembrane region" description="Helical" evidence="19">
    <location>
        <begin position="220"/>
        <end position="239"/>
    </location>
</feature>
<feature type="transmembrane region" description="Helical" evidence="19">
    <location>
        <begin position="191"/>
        <end position="214"/>
    </location>
</feature>
<evidence type="ECO:0000313" key="20">
    <source>
        <dbReference type="EMBL" id="MBE6058604.1"/>
    </source>
</evidence>
<dbReference type="GO" id="GO:0005886">
    <property type="term" value="C:plasma membrane"/>
    <property type="evidence" value="ECO:0007669"/>
    <property type="project" value="UniProtKB-SubCell"/>
</dbReference>
<comment type="cofactor">
    <cofactor evidence="1 19">
        <name>Mg(2+)</name>
        <dbReference type="ChEBI" id="CHEBI:18420"/>
    </cofactor>
</comment>
<accession>A0A927ZIY6</accession>
<evidence type="ECO:0000313" key="21">
    <source>
        <dbReference type="Proteomes" id="UP000768462"/>
    </source>
</evidence>
<feature type="transmembrane region" description="Helical" evidence="19">
    <location>
        <begin position="79"/>
        <end position="97"/>
    </location>
</feature>
<dbReference type="GO" id="GO:0051073">
    <property type="term" value="F:adenosylcobinamide-GDP ribazoletransferase activity"/>
    <property type="evidence" value="ECO:0007669"/>
    <property type="project" value="UniProtKB-UniRule"/>
</dbReference>
<dbReference type="AlphaFoldDB" id="A0A927ZIY6"/>
<evidence type="ECO:0000256" key="17">
    <source>
        <dbReference type="ARBA" id="ARBA00048623"/>
    </source>
</evidence>
<comment type="function">
    <text evidence="14 19">Joins adenosylcobinamide-GDP and alpha-ribazole to generate adenosylcobalamin (Ado-cobalamin). Also synthesizes adenosylcobalamin 5'-phosphate from adenosylcobinamide-GDP and alpha-ribazole 5'-phosphate.</text>
</comment>
<evidence type="ECO:0000256" key="12">
    <source>
        <dbReference type="ARBA" id="ARBA00022989"/>
    </source>
</evidence>
<keyword evidence="8 19" id="KW-0169">Cobalamin biosynthesis</keyword>
<dbReference type="EMBL" id="SVCM01000005">
    <property type="protein sequence ID" value="MBE6058604.1"/>
    <property type="molecule type" value="Genomic_DNA"/>
</dbReference>
<evidence type="ECO:0000256" key="11">
    <source>
        <dbReference type="ARBA" id="ARBA00022842"/>
    </source>
</evidence>
<comment type="caution">
    <text evidence="20">The sequence shown here is derived from an EMBL/GenBank/DDBJ whole genome shotgun (WGS) entry which is preliminary data.</text>
</comment>
<keyword evidence="7 19" id="KW-1003">Cell membrane</keyword>
<dbReference type="InterPro" id="IPR003805">
    <property type="entry name" value="CobS"/>
</dbReference>